<dbReference type="Proteomes" id="UP001501588">
    <property type="component" value="Unassembled WGS sequence"/>
</dbReference>
<comment type="caution">
    <text evidence="1">The sequence shown here is derived from an EMBL/GenBank/DDBJ whole genome shotgun (WGS) entry which is preliminary data.</text>
</comment>
<proteinExistence type="predicted"/>
<reference evidence="1 2" key="1">
    <citation type="journal article" date="2019" name="Int. J. Syst. Evol. Microbiol.">
        <title>The Global Catalogue of Microorganisms (GCM) 10K type strain sequencing project: providing services to taxonomists for standard genome sequencing and annotation.</title>
        <authorList>
            <consortium name="The Broad Institute Genomics Platform"/>
            <consortium name="The Broad Institute Genome Sequencing Center for Infectious Disease"/>
            <person name="Wu L."/>
            <person name="Ma J."/>
        </authorList>
    </citation>
    <scope>NUCLEOTIDE SEQUENCE [LARGE SCALE GENOMIC DNA]</scope>
    <source>
        <strain evidence="1 2">JCM 9933</strain>
    </source>
</reference>
<sequence length="72" mass="7981">MTQAELAAVQTHLRKLFANQRIALVAPSRRNASVEMRIGEEFVGTVHRDEEDGDVSYSISIVVLAEDLAQLN</sequence>
<name>A0ABN1FA27_9PROT</name>
<dbReference type="RefSeq" id="WP_343895710.1">
    <property type="nucleotide sequence ID" value="NZ_BAAAFZ010000034.1"/>
</dbReference>
<dbReference type="Pfam" id="PF11324">
    <property type="entry name" value="DUF3126"/>
    <property type="match status" value="1"/>
</dbReference>
<dbReference type="InterPro" id="IPR021473">
    <property type="entry name" value="DUF3126"/>
</dbReference>
<organism evidence="1 2">
    <name type="scientific">Craurococcus roseus</name>
    <dbReference type="NCBI Taxonomy" id="77585"/>
    <lineage>
        <taxon>Bacteria</taxon>
        <taxon>Pseudomonadati</taxon>
        <taxon>Pseudomonadota</taxon>
        <taxon>Alphaproteobacteria</taxon>
        <taxon>Acetobacterales</taxon>
        <taxon>Acetobacteraceae</taxon>
        <taxon>Craurococcus</taxon>
    </lineage>
</organism>
<keyword evidence="2" id="KW-1185">Reference proteome</keyword>
<evidence type="ECO:0000313" key="1">
    <source>
        <dbReference type="EMBL" id="GAA0586217.1"/>
    </source>
</evidence>
<protein>
    <submittedName>
        <fullName evidence="1">DUF3126 family protein</fullName>
    </submittedName>
</protein>
<accession>A0ABN1FA27</accession>
<gene>
    <name evidence="1" type="ORF">GCM10009416_25730</name>
</gene>
<evidence type="ECO:0000313" key="2">
    <source>
        <dbReference type="Proteomes" id="UP001501588"/>
    </source>
</evidence>
<dbReference type="EMBL" id="BAAAFZ010000034">
    <property type="protein sequence ID" value="GAA0586217.1"/>
    <property type="molecule type" value="Genomic_DNA"/>
</dbReference>